<protein>
    <submittedName>
        <fullName evidence="1">GGDEF domain-containing protein</fullName>
    </submittedName>
</protein>
<dbReference type="Gene3D" id="3.30.70.270">
    <property type="match status" value="1"/>
</dbReference>
<dbReference type="Proteomes" id="UP001285263">
    <property type="component" value="Unassembled WGS sequence"/>
</dbReference>
<dbReference type="InterPro" id="IPR043128">
    <property type="entry name" value="Rev_trsase/Diguanyl_cyclase"/>
</dbReference>
<gene>
    <name evidence="1" type="ORF">SNE35_28265</name>
</gene>
<comment type="caution">
    <text evidence="1">The sequence shown here is derived from an EMBL/GenBank/DDBJ whole genome shotgun (WGS) entry which is preliminary data.</text>
</comment>
<organism evidence="1 2">
    <name type="scientific">Roseateles agri</name>
    <dbReference type="NCBI Taxonomy" id="3098619"/>
    <lineage>
        <taxon>Bacteria</taxon>
        <taxon>Pseudomonadati</taxon>
        <taxon>Pseudomonadota</taxon>
        <taxon>Betaproteobacteria</taxon>
        <taxon>Burkholderiales</taxon>
        <taxon>Sphaerotilaceae</taxon>
        <taxon>Roseateles</taxon>
    </lineage>
</organism>
<reference evidence="1 2" key="1">
    <citation type="submission" date="2023-11" db="EMBL/GenBank/DDBJ databases">
        <title>Paucibacter sp. nov., isolated from fresh soil in Korea.</title>
        <authorList>
            <person name="Le N.T.T."/>
        </authorList>
    </citation>
    <scope>NUCLEOTIDE SEQUENCE [LARGE SCALE GENOMIC DNA]</scope>
    <source>
        <strain evidence="1 2">R3-3</strain>
    </source>
</reference>
<evidence type="ECO:0000313" key="2">
    <source>
        <dbReference type="Proteomes" id="UP001285263"/>
    </source>
</evidence>
<dbReference type="SUPFAM" id="SSF55073">
    <property type="entry name" value="Nucleotide cyclase"/>
    <property type="match status" value="1"/>
</dbReference>
<evidence type="ECO:0000313" key="1">
    <source>
        <dbReference type="EMBL" id="MDY0748427.1"/>
    </source>
</evidence>
<name>A0ABU5DQ23_9BURK</name>
<dbReference type="InterPro" id="IPR029787">
    <property type="entry name" value="Nucleotide_cyclase"/>
</dbReference>
<accession>A0ABU5DQ23</accession>
<dbReference type="RefSeq" id="WP_320426395.1">
    <property type="nucleotide sequence ID" value="NZ_JAXCLA010000010.1"/>
</dbReference>
<proteinExistence type="predicted"/>
<sequence length="170" mass="18466">MYLNQRLDDQPVETRIRTDLSKTPRSRQQFQPVLQLQSIEAFGVHIHRRIISCHSAGKRPAVMLLAAEALTAGGVARSELLAALGARVRSRVRSTDLVVQIADRFGVYLDGDVASHTEAIHERLKLVLLEEFGFGDVSLRIHPRFGVATHPGTAVSGVELVGAAALGIEG</sequence>
<keyword evidence="2" id="KW-1185">Reference proteome</keyword>
<dbReference type="EMBL" id="JAXCLA010000010">
    <property type="protein sequence ID" value="MDY0748427.1"/>
    <property type="molecule type" value="Genomic_DNA"/>
</dbReference>